<dbReference type="SUPFAM" id="SSF54060">
    <property type="entry name" value="His-Me finger endonucleases"/>
    <property type="match status" value="2"/>
</dbReference>
<protein>
    <recommendedName>
        <fullName evidence="1">HNH nuclease domain-containing protein</fullName>
    </recommendedName>
</protein>
<dbReference type="EMBL" id="JX997169">
    <property type="protein sequence ID" value="AGE53919.1"/>
    <property type="molecule type" value="Genomic_DNA"/>
</dbReference>
<feature type="domain" description="HNH nuclease" evidence="1">
    <location>
        <begin position="231"/>
        <end position="279"/>
    </location>
</feature>
<accession>M1HUQ2</accession>
<dbReference type="Pfam" id="PF13392">
    <property type="entry name" value="HNH_3"/>
    <property type="match status" value="1"/>
</dbReference>
<sequence length="360" mass="41975">MTTVKYYYSDGREEIFDKYYVDSSGIVKNKKNRRELSQYKTLDGYIRVILQDNNGNRKILSVHRIVASTFIGQPPTPDHSPDHLNRNRLDNTLFNISWKDRNEQSVNRNRPVENKSAFIVVKDGIEKTVKEWVKYYEGEKTPFGNVYTESVIKRYAQRRTNGFSYKIFDDLPGEIWKEVLRPLVNIWKGRWEISNKNRVKRITKFAENVLDVSQLGVLDGYPVINVNGKPRFVHHLSFQAFYPEEYANMKSDEIIRHKRDNKLDFRPENLLLGTSSENGLDAHNNGKYDGTKTERKKCVSYVNGVKEEEHKSLHDAVQYLKENGFKNARPGNISQVLNGKRKTAYGRAWKLVENTCDNNI</sequence>
<gene>
    <name evidence="2" type="primary">IL-3A_460L</name>
    <name evidence="2" type="ORF">PBCVIL3A_460L</name>
</gene>
<dbReference type="InterPro" id="IPR036388">
    <property type="entry name" value="WH-like_DNA-bd_sf"/>
</dbReference>
<reference evidence="2 3" key="1">
    <citation type="submission" date="2012-10" db="EMBL/GenBank/DDBJ databases">
        <title>Towards defining the chloroviruses: a genomic journey through a genus of large DNA viruses.</title>
        <authorList>
            <person name="Jeanniard A."/>
            <person name="Dunigan D.D."/>
            <person name="Gurnon J.R."/>
            <person name="Agarkova I."/>
            <person name="Kang M."/>
            <person name="Vitek J."/>
            <person name="Duncan G."/>
            <person name="McClung O.W."/>
            <person name="Larsen M."/>
            <person name="Claverie J.-M."/>
            <person name="Van Etten J.L."/>
            <person name="Blanc G."/>
        </authorList>
    </citation>
    <scope>NUCLEOTIDE SEQUENCE [LARGE SCALE GENOMIC DNA]</scope>
</reference>
<dbReference type="InterPro" id="IPR003615">
    <property type="entry name" value="HNH_nuc"/>
</dbReference>
<dbReference type="Proteomes" id="UP000247091">
    <property type="component" value="Segment"/>
</dbReference>
<evidence type="ECO:0000313" key="2">
    <source>
        <dbReference type="EMBL" id="AGE53919.1"/>
    </source>
</evidence>
<name>M1HUQ2_PBCVI</name>
<evidence type="ECO:0000259" key="1">
    <source>
        <dbReference type="Pfam" id="PF13392"/>
    </source>
</evidence>
<organismHost>
    <name type="scientific">Chlorella</name>
    <dbReference type="NCBI Taxonomy" id="3071"/>
</organismHost>
<dbReference type="Gene3D" id="1.10.10.10">
    <property type="entry name" value="Winged helix-like DNA-binding domain superfamily/Winged helix DNA-binding domain"/>
    <property type="match status" value="1"/>
</dbReference>
<dbReference type="InterPro" id="IPR044925">
    <property type="entry name" value="His-Me_finger_sf"/>
</dbReference>
<dbReference type="Gene3D" id="3.90.75.20">
    <property type="match status" value="2"/>
</dbReference>
<evidence type="ECO:0000313" key="3">
    <source>
        <dbReference type="Proteomes" id="UP000247091"/>
    </source>
</evidence>
<proteinExistence type="predicted"/>
<organism evidence="2 3">
    <name type="scientific">Paramecium bursaria Chlorella virus IL3A</name>
    <name type="common">PBCV-IL3A</name>
    <dbReference type="NCBI Taxonomy" id="46019"/>
    <lineage>
        <taxon>Viruses</taxon>
        <taxon>Varidnaviria</taxon>
        <taxon>Bamfordvirae</taxon>
        <taxon>Nucleocytoviricota</taxon>
        <taxon>Megaviricetes</taxon>
        <taxon>Algavirales</taxon>
        <taxon>Phycodnaviridae</taxon>
        <taxon>Chlorovirus</taxon>
        <taxon>Chlorovirus illinoense</taxon>
    </lineage>
</organism>